<dbReference type="GO" id="GO:0004386">
    <property type="term" value="F:helicase activity"/>
    <property type="evidence" value="ECO:0007669"/>
    <property type="project" value="UniProtKB-KW"/>
</dbReference>
<feature type="compositionally biased region" description="Polar residues" evidence="5">
    <location>
        <begin position="301"/>
        <end position="318"/>
    </location>
</feature>
<feature type="region of interest" description="Disordered" evidence="5">
    <location>
        <begin position="1"/>
        <end position="34"/>
    </location>
</feature>
<evidence type="ECO:0000313" key="7">
    <source>
        <dbReference type="EMBL" id="OTA02518.1"/>
    </source>
</evidence>
<feature type="domain" description="SNF2 N-terminal" evidence="6">
    <location>
        <begin position="361"/>
        <end position="484"/>
    </location>
</feature>
<dbReference type="GO" id="GO:0008094">
    <property type="term" value="F:ATP-dependent activity, acting on DNA"/>
    <property type="evidence" value="ECO:0007669"/>
    <property type="project" value="TreeGrafter"/>
</dbReference>
<dbReference type="InterPro" id="IPR038718">
    <property type="entry name" value="SNF2-like_sf"/>
</dbReference>
<dbReference type="SUPFAM" id="SSF52540">
    <property type="entry name" value="P-loop containing nucleoside triphosphate hydrolases"/>
    <property type="match status" value="1"/>
</dbReference>
<evidence type="ECO:0000256" key="2">
    <source>
        <dbReference type="ARBA" id="ARBA00022801"/>
    </source>
</evidence>
<evidence type="ECO:0000256" key="4">
    <source>
        <dbReference type="ARBA" id="ARBA00022840"/>
    </source>
</evidence>
<organism evidence="7 8">
    <name type="scientific">Trichoderma parareesei</name>
    <name type="common">Filamentous fungus</name>
    <dbReference type="NCBI Taxonomy" id="858221"/>
    <lineage>
        <taxon>Eukaryota</taxon>
        <taxon>Fungi</taxon>
        <taxon>Dikarya</taxon>
        <taxon>Ascomycota</taxon>
        <taxon>Pezizomycotina</taxon>
        <taxon>Sordariomycetes</taxon>
        <taxon>Hypocreomycetidae</taxon>
        <taxon>Hypocreales</taxon>
        <taxon>Hypocreaceae</taxon>
        <taxon>Trichoderma</taxon>
    </lineage>
</organism>
<protein>
    <recommendedName>
        <fullName evidence="6">SNF2 N-terminal domain-containing protein</fullName>
    </recommendedName>
</protein>
<dbReference type="InterPro" id="IPR050628">
    <property type="entry name" value="SNF2_RAD54_helicase_TF"/>
</dbReference>
<feature type="compositionally biased region" description="Low complexity" evidence="5">
    <location>
        <begin position="138"/>
        <end position="150"/>
    </location>
</feature>
<dbReference type="AlphaFoldDB" id="A0A2H2Z8J8"/>
<gene>
    <name evidence="7" type="ORF">A9Z42_0029100</name>
</gene>
<proteinExistence type="predicted"/>
<feature type="region of interest" description="Disordered" evidence="5">
    <location>
        <begin position="125"/>
        <end position="156"/>
    </location>
</feature>
<dbReference type="EMBL" id="LFMI01000329">
    <property type="protein sequence ID" value="OTA02518.1"/>
    <property type="molecule type" value="Genomic_DNA"/>
</dbReference>
<comment type="caution">
    <text evidence="7">The sequence shown here is derived from an EMBL/GenBank/DDBJ whole genome shotgun (WGS) entry which is preliminary data.</text>
</comment>
<evidence type="ECO:0000256" key="5">
    <source>
        <dbReference type="SAM" id="MobiDB-lite"/>
    </source>
</evidence>
<reference evidence="7 8" key="1">
    <citation type="journal article" date="2015" name="Genome Announc.">
        <title>Genome sequence and annotation of Trichoderma parareesei, the ancestor of the cellulase producer Trichoderma reesei.</title>
        <authorList>
            <person name="Yang D."/>
            <person name="Pomraning K."/>
            <person name="Kopchinskiy A."/>
            <person name="Karimi Aghcheh R."/>
            <person name="Atanasova L."/>
            <person name="Chenthamara K."/>
            <person name="Baker S.E."/>
            <person name="Zhang R."/>
            <person name="Shen Q."/>
            <person name="Freitag M."/>
            <person name="Kubicek C.P."/>
            <person name="Druzhinina I.S."/>
        </authorList>
    </citation>
    <scope>NUCLEOTIDE SEQUENCE [LARGE SCALE GENOMIC DNA]</scope>
    <source>
        <strain evidence="7 8">CBS 125925</strain>
    </source>
</reference>
<dbReference type="GO" id="GO:0006281">
    <property type="term" value="P:DNA repair"/>
    <property type="evidence" value="ECO:0007669"/>
    <property type="project" value="TreeGrafter"/>
</dbReference>
<dbReference type="Pfam" id="PF00176">
    <property type="entry name" value="SNF2-rel_dom"/>
    <property type="match status" value="1"/>
</dbReference>
<dbReference type="Gene3D" id="3.40.50.10810">
    <property type="entry name" value="Tandem AAA-ATPase domain"/>
    <property type="match status" value="1"/>
</dbReference>
<evidence type="ECO:0000256" key="1">
    <source>
        <dbReference type="ARBA" id="ARBA00022741"/>
    </source>
</evidence>
<dbReference type="OrthoDB" id="448448at2759"/>
<dbReference type="GO" id="GO:0005524">
    <property type="term" value="F:ATP binding"/>
    <property type="evidence" value="ECO:0007669"/>
    <property type="project" value="UniProtKB-KW"/>
</dbReference>
<feature type="region of interest" description="Disordered" evidence="5">
    <location>
        <begin position="301"/>
        <end position="322"/>
    </location>
</feature>
<name>A0A2H2Z8J8_TRIPA</name>
<dbReference type="InterPro" id="IPR027417">
    <property type="entry name" value="P-loop_NTPase"/>
</dbReference>
<evidence type="ECO:0000259" key="6">
    <source>
        <dbReference type="Pfam" id="PF00176"/>
    </source>
</evidence>
<keyword evidence="3" id="KW-0347">Helicase</keyword>
<dbReference type="InterPro" id="IPR000330">
    <property type="entry name" value="SNF2_N"/>
</dbReference>
<accession>A0A2H2Z8J8</accession>
<dbReference type="PANTHER" id="PTHR45626">
    <property type="entry name" value="TRANSCRIPTION TERMINATION FACTOR 2-RELATED"/>
    <property type="match status" value="1"/>
</dbReference>
<keyword evidence="2" id="KW-0378">Hydrolase</keyword>
<dbReference type="GO" id="GO:0005634">
    <property type="term" value="C:nucleus"/>
    <property type="evidence" value="ECO:0007669"/>
    <property type="project" value="TreeGrafter"/>
</dbReference>
<keyword evidence="8" id="KW-1185">Reference proteome</keyword>
<evidence type="ECO:0000313" key="8">
    <source>
        <dbReference type="Proteomes" id="UP000219286"/>
    </source>
</evidence>
<sequence length="484" mass="54079">MSNSLKRRFDPVRELDNETFSNTPSSSSSSAESQKFYDTALVQGYDGSHDFPRQSQYHGPSYMNPNSDIPVMQHAETLPELFGNILLDPSIGDQMTSLNVNETAYDLDGAFEDWGKGLLESDSYIPQWMPPSLEDDSQPPSLTPQSSSPTEDTPSLHNVDVKLVGDMQTIHARLNASEAVYERFSITTQDNHVVLRFHDVDKDFGYLRSAVGATLSPLLAMQGLEFEPVALVSELLRIIGHASKASDAIVKVDIDIYGPPSAGTQVGDALSDGKLWLQKSGHMRGGFVYDNPHFLRLKTNGVQPQPTEPVRQSASNGLANRRNREERLRKLVEEVYSSLNRNRQVDAADAGDRVAQKLLRHQEEALGFMLERESGHINEKYCLWERIELEDGREGFRHRITRALIKNGIRPNERGGGILADEMGMGKSLSILALVMRLLDDGRTWAQEQENNPRVDGTLKRSRSTLVIVPSALLVLNWVKEIEK</sequence>
<keyword evidence="4" id="KW-0067">ATP-binding</keyword>
<evidence type="ECO:0000256" key="3">
    <source>
        <dbReference type="ARBA" id="ARBA00022806"/>
    </source>
</evidence>
<dbReference type="GO" id="GO:0016787">
    <property type="term" value="F:hydrolase activity"/>
    <property type="evidence" value="ECO:0007669"/>
    <property type="project" value="UniProtKB-KW"/>
</dbReference>
<dbReference type="Proteomes" id="UP000219286">
    <property type="component" value="Unassembled WGS sequence"/>
</dbReference>
<dbReference type="PANTHER" id="PTHR45626:SF17">
    <property type="entry name" value="HELICASE-LIKE TRANSCRIPTION FACTOR"/>
    <property type="match status" value="1"/>
</dbReference>
<feature type="compositionally biased region" description="Basic and acidic residues" evidence="5">
    <location>
        <begin position="7"/>
        <end position="16"/>
    </location>
</feature>
<keyword evidence="1" id="KW-0547">Nucleotide-binding</keyword>